<accession>A0A497Y9M1</accession>
<sequence length="245" mass="26818">MNIRYLSLMFLFVLAIGACKKEESKERFATVRVVNAWTGQDAVKLNAPLNFANSVLIYPKAESPAMITVSSKDGKDVLLSGTYTLKPMNYSMYLCGTALKPDTILRAEVDIPYIQTDRTPVAADSVSHIRFVNLSSESTVLKVILKDALNVPDSPIRANVPSVTAPVALGYREISPWSKYPTKAATRTVYNFEVRNAATGELLIANFSLTLTPTSGYFKNISLVVKGVPGGTGRNAFSIFQSNYF</sequence>
<reference evidence="2 4" key="2">
    <citation type="submission" date="2019-03" db="EMBL/GenBank/DDBJ databases">
        <authorList>
            <person name="He R.-H."/>
        </authorList>
    </citation>
    <scope>NUCLEOTIDE SEQUENCE [LARGE SCALE GENOMIC DNA]</scope>
    <source>
        <strain evidence="2 4">DSM 19624</strain>
    </source>
</reference>
<evidence type="ECO:0000313" key="4">
    <source>
        <dbReference type="Proteomes" id="UP000297429"/>
    </source>
</evidence>
<dbReference type="Proteomes" id="UP000297429">
    <property type="component" value="Unassembled WGS sequence"/>
</dbReference>
<dbReference type="RefSeq" id="WP_134380571.1">
    <property type="nucleotide sequence ID" value="NZ_RCCK01000010.1"/>
</dbReference>
<evidence type="ECO:0008006" key="5">
    <source>
        <dbReference type="Google" id="ProtNLM"/>
    </source>
</evidence>
<dbReference type="OrthoDB" id="755287at2"/>
<evidence type="ECO:0000313" key="2">
    <source>
        <dbReference type="EMBL" id="TFB31521.1"/>
    </source>
</evidence>
<name>A0A497Y9M1_9SPHI</name>
<reference evidence="1 3" key="1">
    <citation type="submission" date="2018-10" db="EMBL/GenBank/DDBJ databases">
        <title>Genomic Encyclopedia of Archaeal and Bacterial Type Strains, Phase II (KMG-II): from individual species to whole genera.</title>
        <authorList>
            <person name="Goeker M."/>
        </authorList>
    </citation>
    <scope>NUCLEOTIDE SEQUENCE [LARGE SCALE GENOMIC DNA]</scope>
    <source>
        <strain evidence="1 3">DSM 19624</strain>
    </source>
</reference>
<comment type="caution">
    <text evidence="1">The sequence shown here is derived from an EMBL/GenBank/DDBJ whole genome shotgun (WGS) entry which is preliminary data.</text>
</comment>
<keyword evidence="4" id="KW-1185">Reference proteome</keyword>
<proteinExistence type="predicted"/>
<gene>
    <name evidence="1" type="ORF">BCL90_0993</name>
    <name evidence="2" type="ORF">E3V97_13090</name>
</gene>
<dbReference type="EMBL" id="SOPX01000002">
    <property type="protein sequence ID" value="TFB31521.1"/>
    <property type="molecule type" value="Genomic_DNA"/>
</dbReference>
<evidence type="ECO:0000313" key="3">
    <source>
        <dbReference type="Proteomes" id="UP000273898"/>
    </source>
</evidence>
<dbReference type="Proteomes" id="UP000273898">
    <property type="component" value="Unassembled WGS sequence"/>
</dbReference>
<evidence type="ECO:0000313" key="1">
    <source>
        <dbReference type="EMBL" id="RLJ80242.1"/>
    </source>
</evidence>
<dbReference type="PROSITE" id="PS51257">
    <property type="entry name" value="PROKAR_LIPOPROTEIN"/>
    <property type="match status" value="1"/>
</dbReference>
<dbReference type="EMBL" id="RCCK01000010">
    <property type="protein sequence ID" value="RLJ80242.1"/>
    <property type="molecule type" value="Genomic_DNA"/>
</dbReference>
<dbReference type="AlphaFoldDB" id="A0A497Y9M1"/>
<protein>
    <recommendedName>
        <fullName evidence="5">DUF4397 domain-containing protein</fullName>
    </recommendedName>
</protein>
<organism evidence="1 3">
    <name type="scientific">Pedobacter alluvionis</name>
    <dbReference type="NCBI Taxonomy" id="475253"/>
    <lineage>
        <taxon>Bacteria</taxon>
        <taxon>Pseudomonadati</taxon>
        <taxon>Bacteroidota</taxon>
        <taxon>Sphingobacteriia</taxon>
        <taxon>Sphingobacteriales</taxon>
        <taxon>Sphingobacteriaceae</taxon>
        <taxon>Pedobacter</taxon>
    </lineage>
</organism>